<evidence type="ECO:0000313" key="4">
    <source>
        <dbReference type="Proteomes" id="UP000515512"/>
    </source>
</evidence>
<name>A0A7D6VGT7_9NOCA</name>
<feature type="compositionally biased region" description="Basic and acidic residues" evidence="1">
    <location>
        <begin position="18"/>
        <end position="35"/>
    </location>
</feature>
<evidence type="ECO:0000256" key="1">
    <source>
        <dbReference type="SAM" id="MobiDB-lite"/>
    </source>
</evidence>
<protein>
    <submittedName>
        <fullName evidence="3">Uncharacterized protein</fullName>
    </submittedName>
</protein>
<dbReference type="Proteomes" id="UP000515512">
    <property type="component" value="Chromosome"/>
</dbReference>
<feature type="compositionally biased region" description="Basic and acidic residues" evidence="1">
    <location>
        <begin position="57"/>
        <end position="67"/>
    </location>
</feature>
<dbReference type="AlphaFoldDB" id="A0A7D6VGT7"/>
<reference evidence="3 4" key="1">
    <citation type="submission" date="2020-07" db="EMBL/GenBank/DDBJ databases">
        <authorList>
            <person name="Zhuang K."/>
            <person name="Ran Y."/>
        </authorList>
    </citation>
    <scope>NUCLEOTIDE SEQUENCE [LARGE SCALE GENOMIC DNA]</scope>
    <source>
        <strain evidence="3 4">WCH-YHL-001</strain>
    </source>
</reference>
<organism evidence="3 4">
    <name type="scientific">Nocardia huaxiensis</name>
    <dbReference type="NCBI Taxonomy" id="2755382"/>
    <lineage>
        <taxon>Bacteria</taxon>
        <taxon>Bacillati</taxon>
        <taxon>Actinomycetota</taxon>
        <taxon>Actinomycetes</taxon>
        <taxon>Mycobacteriales</taxon>
        <taxon>Nocardiaceae</taxon>
        <taxon>Nocardia</taxon>
    </lineage>
</organism>
<evidence type="ECO:0000256" key="2">
    <source>
        <dbReference type="SAM" id="Phobius"/>
    </source>
</evidence>
<keyword evidence="4" id="KW-1185">Reference proteome</keyword>
<dbReference type="RefSeq" id="WP_181580534.1">
    <property type="nucleotide sequence ID" value="NZ_CP059399.1"/>
</dbReference>
<gene>
    <name evidence="3" type="ORF">H0264_29240</name>
</gene>
<dbReference type="EMBL" id="CP059399">
    <property type="protein sequence ID" value="QLY29330.1"/>
    <property type="molecule type" value="Genomic_DNA"/>
</dbReference>
<accession>A0A7D6VGT7</accession>
<sequence length="138" mass="15074">MPMNNAHKSAFESAMKNASDRQHERFQRQMDENRRARNRAKQQRRAAGPVPTGSARGDADGYGRMPDRSYSSGAQSIPSFSDGGFRLGRLVAWVMVLAALGIAAVVVYSMVFAPTANPPSWVCDFAAEASFTISSCQR</sequence>
<feature type="transmembrane region" description="Helical" evidence="2">
    <location>
        <begin position="90"/>
        <end position="111"/>
    </location>
</feature>
<proteinExistence type="predicted"/>
<evidence type="ECO:0000313" key="3">
    <source>
        <dbReference type="EMBL" id="QLY29330.1"/>
    </source>
</evidence>
<keyword evidence="2" id="KW-1133">Transmembrane helix</keyword>
<keyword evidence="2" id="KW-0472">Membrane</keyword>
<feature type="region of interest" description="Disordered" evidence="1">
    <location>
        <begin position="1"/>
        <end position="74"/>
    </location>
</feature>
<keyword evidence="2" id="KW-0812">Transmembrane</keyword>
<dbReference type="KEGG" id="nhu:H0264_29240"/>